<keyword evidence="2" id="KW-0812">Transmembrane</keyword>
<feature type="transmembrane region" description="Helical" evidence="2">
    <location>
        <begin position="6"/>
        <end position="31"/>
    </location>
</feature>
<comment type="caution">
    <text evidence="3">The sequence shown here is derived from an EMBL/GenBank/DDBJ whole genome shotgun (WGS) entry which is preliminary data.</text>
</comment>
<evidence type="ECO:0000256" key="2">
    <source>
        <dbReference type="SAM" id="Phobius"/>
    </source>
</evidence>
<organism evidence="3 4">
    <name type="scientific">Candidatus Dojkabacteria bacterium</name>
    <dbReference type="NCBI Taxonomy" id="2099670"/>
    <lineage>
        <taxon>Bacteria</taxon>
        <taxon>Candidatus Dojkabacteria</taxon>
    </lineage>
</organism>
<dbReference type="EMBL" id="RFKV01000077">
    <property type="protein sequence ID" value="RMD76978.1"/>
    <property type="molecule type" value="Genomic_DNA"/>
</dbReference>
<name>A0A3M0Z4C6_9BACT</name>
<feature type="compositionally biased region" description="Polar residues" evidence="1">
    <location>
        <begin position="218"/>
        <end position="238"/>
    </location>
</feature>
<evidence type="ECO:0000313" key="3">
    <source>
        <dbReference type="EMBL" id="RMD76978.1"/>
    </source>
</evidence>
<dbReference type="AlphaFoldDB" id="A0A3M0Z4C6"/>
<gene>
    <name evidence="3" type="ORF">D6810_02360</name>
</gene>
<evidence type="ECO:0000313" key="4">
    <source>
        <dbReference type="Proteomes" id="UP000269410"/>
    </source>
</evidence>
<sequence>MNKNKFLIFASIAGVLVGVVVVGVFVLGVTVQDKSVKTLRLSVEEKMEVYKKILSQSSSSILTVQRSIGSMTSRVASPEAESQRLGTYKMVPNFMVPTPPLQQSDVDYDKESNLSKTVTTVTRGPKYNACRAVYDPENMFSDAKNTNLYYSGDNEYINKVESKDEKDRLIDYTITRSSVGGSSEVLSYKGGRYAVRMIYPPVPVQDRSKIAQPEPYVDSTSGPSNSVSVPESNDFSLENENDKTKGDYDPLEELKRMYGQDIDIVEKRFIDGVEVYVLRYSYEINCDSQLWYAYQSEVGSTDTTRSRANISKIYQEVFLNVKTFTHKGQVSYIDAVSPSNVIVSYKFEFDNLKISDDEVKKFFDFNVDYPGIQIKEFRIPVHDPAKQVQEQLNYYNSLQFKFIRPSGTDYEIQSAYFYDLRDSVSSTDFYNDRDFYALGEFGDKMYELHRTDNKKRFIQPTGSYTISKSNGENVFTFQIYSSSSIDDILKLNFSSEDSYIRRETEKVKLTISGQSIDAVKVTEKYVYNVSDSPIYRGSDSTTNQSPSENGSYKFVLFKYEEYVYQVHVYSDFSKNPDPTSFTYSAFNKGSKEFTQLDEAVKRILQNV</sequence>
<evidence type="ECO:0000256" key="1">
    <source>
        <dbReference type="SAM" id="MobiDB-lite"/>
    </source>
</evidence>
<proteinExistence type="predicted"/>
<reference evidence="3 4" key="1">
    <citation type="submission" date="2018-10" db="EMBL/GenBank/DDBJ databases">
        <title>Thermophilic Lithotrophy and Phototrophy in an Intertidal, Iron-rich, Geothermal Spring.</title>
        <authorList>
            <person name="Ward L.M."/>
            <person name="Idei A."/>
            <person name="Nakagawa M."/>
            <person name="Ueno Y."/>
            <person name="Fischer W."/>
            <person name="Mcglynn S.E."/>
        </authorList>
    </citation>
    <scope>NUCLEOTIDE SEQUENCE [LARGE SCALE GENOMIC DNA]</scope>
    <source>
        <strain evidence="3">J137</strain>
    </source>
</reference>
<keyword evidence="2" id="KW-1133">Transmembrane helix</keyword>
<dbReference type="Proteomes" id="UP000269410">
    <property type="component" value="Unassembled WGS sequence"/>
</dbReference>
<keyword evidence="2" id="KW-0472">Membrane</keyword>
<accession>A0A3M0Z4C6</accession>
<protein>
    <submittedName>
        <fullName evidence="3">Uncharacterized protein</fullName>
    </submittedName>
</protein>
<feature type="region of interest" description="Disordered" evidence="1">
    <location>
        <begin position="213"/>
        <end position="248"/>
    </location>
</feature>